<feature type="transmembrane region" description="Helical" evidence="1">
    <location>
        <begin position="102"/>
        <end position="125"/>
    </location>
</feature>
<keyword evidence="1" id="KW-1133">Transmembrane helix</keyword>
<dbReference type="Gene3D" id="2.60.260.20">
    <property type="entry name" value="Urease metallochaperone UreE, N-terminal domain"/>
    <property type="match status" value="1"/>
</dbReference>
<dbReference type="OrthoDB" id="9802089at2759"/>
<sequence>MQRERRGKYVVHQLSVTLGDSYNGATRKLALQKNVICDKCEGQGSPCRFDKKTFLCVSTYNWLKHCVASQTQNLLLIRSDPLPSREGDTMTVEKLVRSVMIILGRCSVSGLFMGPVTALTAGIALL</sequence>
<gene>
    <name evidence="2" type="ORF">J0S82_002663</name>
</gene>
<organism evidence="2 3">
    <name type="scientific">Galemys pyrenaicus</name>
    <name type="common">Iberian desman</name>
    <name type="synonym">Pyrenean desman</name>
    <dbReference type="NCBI Taxonomy" id="202257"/>
    <lineage>
        <taxon>Eukaryota</taxon>
        <taxon>Metazoa</taxon>
        <taxon>Chordata</taxon>
        <taxon>Craniata</taxon>
        <taxon>Vertebrata</taxon>
        <taxon>Euteleostomi</taxon>
        <taxon>Mammalia</taxon>
        <taxon>Eutheria</taxon>
        <taxon>Laurasiatheria</taxon>
        <taxon>Eulipotyphla</taxon>
        <taxon>Talpidae</taxon>
        <taxon>Galemys</taxon>
    </lineage>
</organism>
<reference evidence="2" key="1">
    <citation type="journal article" date="2021" name="Evol. Appl.">
        <title>The genome of the Pyrenean desman and the effects of bottlenecks and inbreeding on the genomic landscape of an endangered species.</title>
        <authorList>
            <person name="Escoda L."/>
            <person name="Castresana J."/>
        </authorList>
    </citation>
    <scope>NUCLEOTIDE SEQUENCE</scope>
    <source>
        <strain evidence="2">IBE-C5619</strain>
    </source>
</reference>
<dbReference type="AlphaFoldDB" id="A0A8J6DIC8"/>
<dbReference type="Gene3D" id="2.10.230.10">
    <property type="entry name" value="Heat shock protein DnaJ, cysteine-rich domain"/>
    <property type="match status" value="1"/>
</dbReference>
<name>A0A8J6DIC8_GALPY</name>
<proteinExistence type="predicted"/>
<evidence type="ECO:0000313" key="3">
    <source>
        <dbReference type="Proteomes" id="UP000700334"/>
    </source>
</evidence>
<keyword evidence="1" id="KW-0812">Transmembrane</keyword>
<dbReference type="EMBL" id="JAGFMF010011868">
    <property type="protein sequence ID" value="KAG8510607.1"/>
    <property type="molecule type" value="Genomic_DNA"/>
</dbReference>
<protein>
    <submittedName>
        <fullName evidence="2">DnaJ subfamily A member 1</fullName>
    </submittedName>
</protein>
<evidence type="ECO:0000313" key="2">
    <source>
        <dbReference type="EMBL" id="KAG8510607.1"/>
    </source>
</evidence>
<accession>A0A8J6DIC8</accession>
<keyword evidence="3" id="KW-1185">Reference proteome</keyword>
<evidence type="ECO:0000256" key="1">
    <source>
        <dbReference type="SAM" id="Phobius"/>
    </source>
</evidence>
<dbReference type="Proteomes" id="UP000700334">
    <property type="component" value="Unassembled WGS sequence"/>
</dbReference>
<comment type="caution">
    <text evidence="2">The sequence shown here is derived from an EMBL/GenBank/DDBJ whole genome shotgun (WGS) entry which is preliminary data.</text>
</comment>
<keyword evidence="1" id="KW-0472">Membrane</keyword>